<dbReference type="GO" id="GO:0005886">
    <property type="term" value="C:plasma membrane"/>
    <property type="evidence" value="ECO:0007669"/>
    <property type="project" value="UniProtKB-SubCell"/>
</dbReference>
<dbReference type="RefSeq" id="WP_169075795.1">
    <property type="nucleotide sequence ID" value="NZ_JABBXH010000004.1"/>
</dbReference>
<keyword evidence="6" id="KW-0808">Transferase</keyword>
<evidence type="ECO:0000313" key="14">
    <source>
        <dbReference type="Proteomes" id="UP000568664"/>
    </source>
</evidence>
<keyword evidence="9" id="KW-0067">ATP-binding</keyword>
<dbReference type="InterPro" id="IPR003661">
    <property type="entry name" value="HisK_dim/P_dom"/>
</dbReference>
<evidence type="ECO:0000256" key="9">
    <source>
        <dbReference type="ARBA" id="ARBA00022840"/>
    </source>
</evidence>
<keyword evidence="7" id="KW-0547">Nucleotide-binding</keyword>
<protein>
    <recommendedName>
        <fullName evidence="3">histidine kinase</fullName>
        <ecNumber evidence="3">2.7.13.3</ecNumber>
    </recommendedName>
</protein>
<dbReference type="PRINTS" id="PR00344">
    <property type="entry name" value="BCTRLSENSOR"/>
</dbReference>
<dbReference type="CDD" id="cd00082">
    <property type="entry name" value="HisKA"/>
    <property type="match status" value="1"/>
</dbReference>
<dbReference type="Gene3D" id="1.10.287.130">
    <property type="match status" value="1"/>
</dbReference>
<dbReference type="InterPro" id="IPR003594">
    <property type="entry name" value="HATPase_dom"/>
</dbReference>
<proteinExistence type="predicted"/>
<dbReference type="PROSITE" id="PS50109">
    <property type="entry name" value="HIS_KIN"/>
    <property type="match status" value="1"/>
</dbReference>
<dbReference type="PANTHER" id="PTHR44936:SF10">
    <property type="entry name" value="SENSOR PROTEIN RSTB"/>
    <property type="match status" value="1"/>
</dbReference>
<comment type="caution">
    <text evidence="13">The sequence shown here is derived from an EMBL/GenBank/DDBJ whole genome shotgun (WGS) entry which is preliminary data.</text>
</comment>
<dbReference type="Pfam" id="PF00512">
    <property type="entry name" value="HisKA"/>
    <property type="match status" value="1"/>
</dbReference>
<dbReference type="PROSITE" id="PS50885">
    <property type="entry name" value="HAMP"/>
    <property type="match status" value="1"/>
</dbReference>
<dbReference type="SMART" id="SM00388">
    <property type="entry name" value="HisKA"/>
    <property type="match status" value="1"/>
</dbReference>
<evidence type="ECO:0000259" key="12">
    <source>
        <dbReference type="PROSITE" id="PS50885"/>
    </source>
</evidence>
<dbReference type="GO" id="GO:0005524">
    <property type="term" value="F:ATP binding"/>
    <property type="evidence" value="ECO:0007669"/>
    <property type="project" value="UniProtKB-KW"/>
</dbReference>
<keyword evidence="10" id="KW-0472">Membrane</keyword>
<dbReference type="EC" id="2.7.13.3" evidence="3"/>
<evidence type="ECO:0000256" key="6">
    <source>
        <dbReference type="ARBA" id="ARBA00022679"/>
    </source>
</evidence>
<feature type="domain" description="Histidine kinase" evidence="11">
    <location>
        <begin position="222"/>
        <end position="432"/>
    </location>
</feature>
<dbReference type="Gene3D" id="6.10.340.10">
    <property type="match status" value="1"/>
</dbReference>
<evidence type="ECO:0000256" key="2">
    <source>
        <dbReference type="ARBA" id="ARBA00004651"/>
    </source>
</evidence>
<dbReference type="InterPro" id="IPR050980">
    <property type="entry name" value="2C_sensor_his_kinase"/>
</dbReference>
<dbReference type="AlphaFoldDB" id="A0A7Y0Q7J3"/>
<comment type="subcellular location">
    <subcellularLocation>
        <location evidence="2">Cell membrane</location>
        <topology evidence="2">Multi-pass membrane protein</topology>
    </subcellularLocation>
</comment>
<dbReference type="InterPro" id="IPR005467">
    <property type="entry name" value="His_kinase_dom"/>
</dbReference>
<dbReference type="PANTHER" id="PTHR44936">
    <property type="entry name" value="SENSOR PROTEIN CREC"/>
    <property type="match status" value="1"/>
</dbReference>
<feature type="transmembrane region" description="Helical" evidence="10">
    <location>
        <begin position="12"/>
        <end position="29"/>
    </location>
</feature>
<dbReference type="GO" id="GO:0000155">
    <property type="term" value="F:phosphorelay sensor kinase activity"/>
    <property type="evidence" value="ECO:0007669"/>
    <property type="project" value="InterPro"/>
</dbReference>
<dbReference type="Proteomes" id="UP000568664">
    <property type="component" value="Unassembled WGS sequence"/>
</dbReference>
<evidence type="ECO:0000256" key="7">
    <source>
        <dbReference type="ARBA" id="ARBA00022741"/>
    </source>
</evidence>
<evidence type="ECO:0000256" key="8">
    <source>
        <dbReference type="ARBA" id="ARBA00022777"/>
    </source>
</evidence>
<dbReference type="InterPro" id="IPR003660">
    <property type="entry name" value="HAMP_dom"/>
</dbReference>
<evidence type="ECO:0000313" key="13">
    <source>
        <dbReference type="EMBL" id="NMP32463.1"/>
    </source>
</evidence>
<dbReference type="Gene3D" id="3.30.565.10">
    <property type="entry name" value="Histidine kinase-like ATPase, C-terminal domain"/>
    <property type="match status" value="1"/>
</dbReference>
<evidence type="ECO:0000256" key="5">
    <source>
        <dbReference type="ARBA" id="ARBA00022553"/>
    </source>
</evidence>
<evidence type="ECO:0000256" key="10">
    <source>
        <dbReference type="SAM" id="Phobius"/>
    </source>
</evidence>
<accession>A0A7Y0Q7J3</accession>
<evidence type="ECO:0000259" key="11">
    <source>
        <dbReference type="PROSITE" id="PS50109"/>
    </source>
</evidence>
<feature type="transmembrane region" description="Helical" evidence="10">
    <location>
        <begin position="143"/>
        <end position="162"/>
    </location>
</feature>
<evidence type="ECO:0000256" key="1">
    <source>
        <dbReference type="ARBA" id="ARBA00000085"/>
    </source>
</evidence>
<dbReference type="EMBL" id="JABBXH010000004">
    <property type="protein sequence ID" value="NMP32463.1"/>
    <property type="molecule type" value="Genomic_DNA"/>
</dbReference>
<keyword evidence="14" id="KW-1185">Reference proteome</keyword>
<sequence>MNKFARVGRSFLSLYFIITFTFIVASWLLDEVWRSYLEQDIESYTGYKTMLHAIEDYIVKNPELEWEQVVSGAAERYELPLKLESIANIKDITDKADRRSLRKGNTYVYYDDDKVELHHLIQGSNTVITLGPTKMPTRPRAEALVRVVLLLILAIIILFWLWPVSRDLDRLKEAAHRFGYGDFSTQAPKAQSSMMTGLVVGFNAMTIRIKNLIESNKELTNAVSHELRTPLARSKFALQMLQNIDDKTKQQKYIEQIHGDIYELEALVNELLAYAALDSDKPELQFKQHKLNDIIARQISLVKDLCPDISFESAENDLVALCDNHFIERALSNYLTNAIKYGDGKVLVTLTEQNDYCIITVEDNGSGIDSSLEATVFEAFTRGEQSRNKETGGFGLGLAIVKRIMDWHHGTVYVENSSLGGARFILKWPIKF</sequence>
<evidence type="ECO:0000256" key="3">
    <source>
        <dbReference type="ARBA" id="ARBA00012438"/>
    </source>
</evidence>
<keyword evidence="10" id="KW-1133">Transmembrane helix</keyword>
<keyword evidence="5" id="KW-0597">Phosphoprotein</keyword>
<comment type="catalytic activity">
    <reaction evidence="1">
        <text>ATP + protein L-histidine = ADP + protein N-phospho-L-histidine.</text>
        <dbReference type="EC" id="2.7.13.3"/>
    </reaction>
</comment>
<dbReference type="Pfam" id="PF02518">
    <property type="entry name" value="HATPase_c"/>
    <property type="match status" value="1"/>
</dbReference>
<dbReference type="SUPFAM" id="SSF47384">
    <property type="entry name" value="Homodimeric domain of signal transducing histidine kinase"/>
    <property type="match status" value="1"/>
</dbReference>
<keyword evidence="4" id="KW-1003">Cell membrane</keyword>
<gene>
    <name evidence="13" type="ORF">HII17_12905</name>
</gene>
<dbReference type="SMART" id="SM00387">
    <property type="entry name" value="HATPase_c"/>
    <property type="match status" value="1"/>
</dbReference>
<keyword evidence="8 13" id="KW-0418">Kinase</keyword>
<keyword evidence="10" id="KW-0812">Transmembrane</keyword>
<reference evidence="13 14" key="1">
    <citation type="submission" date="2020-04" db="EMBL/GenBank/DDBJ databases">
        <title>Thalassotalea sp. M1531, isolated from the surface of marine red alga.</title>
        <authorList>
            <person name="Pang L."/>
            <person name="Lu D.-C."/>
        </authorList>
    </citation>
    <scope>NUCLEOTIDE SEQUENCE [LARGE SCALE GENOMIC DNA]</scope>
    <source>
        <strain evidence="13 14">M1531</strain>
    </source>
</reference>
<dbReference type="SUPFAM" id="SSF55874">
    <property type="entry name" value="ATPase domain of HSP90 chaperone/DNA topoisomerase II/histidine kinase"/>
    <property type="match status" value="1"/>
</dbReference>
<dbReference type="InterPro" id="IPR004358">
    <property type="entry name" value="Sig_transdc_His_kin-like_C"/>
</dbReference>
<dbReference type="InterPro" id="IPR036097">
    <property type="entry name" value="HisK_dim/P_sf"/>
</dbReference>
<name>A0A7Y0Q7J3_9GAMM</name>
<dbReference type="InterPro" id="IPR036890">
    <property type="entry name" value="HATPase_C_sf"/>
</dbReference>
<organism evidence="13 14">
    <name type="scientific">Thalassotalea algicola</name>
    <dbReference type="NCBI Taxonomy" id="2716224"/>
    <lineage>
        <taxon>Bacteria</taxon>
        <taxon>Pseudomonadati</taxon>
        <taxon>Pseudomonadota</taxon>
        <taxon>Gammaproteobacteria</taxon>
        <taxon>Alteromonadales</taxon>
        <taxon>Colwelliaceae</taxon>
        <taxon>Thalassotalea</taxon>
    </lineage>
</organism>
<evidence type="ECO:0000256" key="4">
    <source>
        <dbReference type="ARBA" id="ARBA00022475"/>
    </source>
</evidence>
<feature type="domain" description="HAMP" evidence="12">
    <location>
        <begin position="162"/>
        <end position="214"/>
    </location>
</feature>